<feature type="domain" description="Type I restriction modification DNA specificity" evidence="5">
    <location>
        <begin position="354"/>
        <end position="427"/>
    </location>
</feature>
<comment type="similarity">
    <text evidence="1">Belongs to the type-I restriction system S methylase family.</text>
</comment>
<evidence type="ECO:0000256" key="3">
    <source>
        <dbReference type="ARBA" id="ARBA00023125"/>
    </source>
</evidence>
<keyword evidence="6" id="KW-0255">Endonuclease</keyword>
<dbReference type="PANTHER" id="PTHR30408">
    <property type="entry name" value="TYPE-1 RESTRICTION ENZYME ECOKI SPECIFICITY PROTEIN"/>
    <property type="match status" value="1"/>
</dbReference>
<keyword evidence="7" id="KW-1185">Reference proteome</keyword>
<dbReference type="InterPro" id="IPR000055">
    <property type="entry name" value="Restrct_endonuc_typeI_TRD"/>
</dbReference>
<evidence type="ECO:0000256" key="1">
    <source>
        <dbReference type="ARBA" id="ARBA00010923"/>
    </source>
</evidence>
<evidence type="ECO:0000313" key="7">
    <source>
        <dbReference type="Proteomes" id="UP000637720"/>
    </source>
</evidence>
<dbReference type="InterPro" id="IPR044946">
    <property type="entry name" value="Restrct_endonuc_typeI_TRD_sf"/>
</dbReference>
<accession>A0A8J3F9U9</accession>
<protein>
    <submittedName>
        <fullName evidence="6">Type I restriction endonuclease</fullName>
    </submittedName>
</protein>
<dbReference type="AlphaFoldDB" id="A0A8J3F9U9"/>
<dbReference type="Gene3D" id="1.10.287.1120">
    <property type="entry name" value="Bipartite methylase S protein"/>
    <property type="match status" value="1"/>
</dbReference>
<sequence length="456" mass="51029">MRIMGQTISVRRHKKYQEYKDSGVGWLGQIPAHWELRRLRHLALINPSPTVARTLSTLSPSLDVSFIPMDAVGEWGGLNLELTKPLEDALVSGYTYFCNGDVLVAKITPCFENGKGALAVDLVNGIGFGSTELHVIRPGSQLHPAFLTYLTFSKPFRVLGQLEMKGAAGQQRVPEDFIKDFVVPLPPLSEQQAIAAFLDRETAKIDALVAKKERLIELLQEKRNALISQAVTKGLDLNVPMKDSGVDWLGEVPAHWDIVPLFTVARERNVPNIGCQEMNVLSLSYGRIVRRDISENFGLLPESFETYQIVDTGNIVLRLTDLQNDKRSLRVGLVQERGIITSAYVTLEVITRVSPKFLFFLLHAYDVSKVFYNMGAGVRQTLKYDDLKRLPVLIPSQEEQQAIAAFLDRETAKIDALISKIREGIERLKEYRTALISAAVTGKIDVRHEVDPSCYD</sequence>
<dbReference type="Gene3D" id="3.90.220.20">
    <property type="entry name" value="DNA methylase specificity domains"/>
    <property type="match status" value="2"/>
</dbReference>
<keyword evidence="4" id="KW-0175">Coiled coil</keyword>
<organism evidence="6 7">
    <name type="scientific">Calditerricola satsumensis</name>
    <dbReference type="NCBI Taxonomy" id="373054"/>
    <lineage>
        <taxon>Bacteria</taxon>
        <taxon>Bacillati</taxon>
        <taxon>Bacillota</taxon>
        <taxon>Bacilli</taxon>
        <taxon>Bacillales</taxon>
        <taxon>Bacillaceae</taxon>
        <taxon>Calditerricola</taxon>
    </lineage>
</organism>
<gene>
    <name evidence="6" type="primary">hsdS</name>
    <name evidence="6" type="ORF">GCM10007043_05260</name>
</gene>
<name>A0A8J3F9U9_9BACI</name>
<dbReference type="SUPFAM" id="SSF116734">
    <property type="entry name" value="DNA methylase specificity domain"/>
    <property type="match status" value="2"/>
</dbReference>
<dbReference type="GO" id="GO:0003677">
    <property type="term" value="F:DNA binding"/>
    <property type="evidence" value="ECO:0007669"/>
    <property type="project" value="UniProtKB-KW"/>
</dbReference>
<evidence type="ECO:0000256" key="2">
    <source>
        <dbReference type="ARBA" id="ARBA00022747"/>
    </source>
</evidence>
<dbReference type="Proteomes" id="UP000637720">
    <property type="component" value="Unassembled WGS sequence"/>
</dbReference>
<proteinExistence type="inferred from homology"/>
<evidence type="ECO:0000256" key="4">
    <source>
        <dbReference type="SAM" id="Coils"/>
    </source>
</evidence>
<dbReference type="InterPro" id="IPR052021">
    <property type="entry name" value="Type-I_RS_S_subunit"/>
</dbReference>
<keyword evidence="3" id="KW-0238">DNA-binding</keyword>
<dbReference type="GO" id="GO:0009307">
    <property type="term" value="P:DNA restriction-modification system"/>
    <property type="evidence" value="ECO:0007669"/>
    <property type="project" value="UniProtKB-KW"/>
</dbReference>
<reference evidence="6" key="2">
    <citation type="submission" date="2020-09" db="EMBL/GenBank/DDBJ databases">
        <authorList>
            <person name="Sun Q."/>
            <person name="Ohkuma M."/>
        </authorList>
    </citation>
    <scope>NUCLEOTIDE SEQUENCE</scope>
    <source>
        <strain evidence="6">JCM 14719</strain>
    </source>
</reference>
<comment type="caution">
    <text evidence="6">The sequence shown here is derived from an EMBL/GenBank/DDBJ whole genome shotgun (WGS) entry which is preliminary data.</text>
</comment>
<keyword evidence="2" id="KW-0680">Restriction system</keyword>
<feature type="coiled-coil region" evidence="4">
    <location>
        <begin position="198"/>
        <end position="229"/>
    </location>
</feature>
<dbReference type="Pfam" id="PF01420">
    <property type="entry name" value="Methylase_S"/>
    <property type="match status" value="2"/>
</dbReference>
<evidence type="ECO:0000259" key="5">
    <source>
        <dbReference type="Pfam" id="PF01420"/>
    </source>
</evidence>
<keyword evidence="6" id="KW-0378">Hydrolase</keyword>
<dbReference type="CDD" id="cd17260">
    <property type="entry name" value="RMtype1_S_EcoEI-TRD1-CR1_like"/>
    <property type="match status" value="1"/>
</dbReference>
<dbReference type="GO" id="GO:0004519">
    <property type="term" value="F:endonuclease activity"/>
    <property type="evidence" value="ECO:0007669"/>
    <property type="project" value="UniProtKB-KW"/>
</dbReference>
<dbReference type="EMBL" id="BMOF01000005">
    <property type="protein sequence ID" value="GGJ94432.1"/>
    <property type="molecule type" value="Genomic_DNA"/>
</dbReference>
<reference evidence="6" key="1">
    <citation type="journal article" date="2014" name="Int. J. Syst. Evol. Microbiol.">
        <title>Complete genome sequence of Corynebacterium casei LMG S-19264T (=DSM 44701T), isolated from a smear-ripened cheese.</title>
        <authorList>
            <consortium name="US DOE Joint Genome Institute (JGI-PGF)"/>
            <person name="Walter F."/>
            <person name="Albersmeier A."/>
            <person name="Kalinowski J."/>
            <person name="Ruckert C."/>
        </authorList>
    </citation>
    <scope>NUCLEOTIDE SEQUENCE</scope>
    <source>
        <strain evidence="6">JCM 14719</strain>
    </source>
</reference>
<evidence type="ECO:0000313" key="6">
    <source>
        <dbReference type="EMBL" id="GGJ94432.1"/>
    </source>
</evidence>
<feature type="domain" description="Type I restriction modification DNA specificity" evidence="5">
    <location>
        <begin position="128"/>
        <end position="213"/>
    </location>
</feature>
<keyword evidence="6" id="KW-0540">Nuclease</keyword>
<dbReference type="PANTHER" id="PTHR30408:SF12">
    <property type="entry name" value="TYPE I RESTRICTION ENZYME MJAVIII SPECIFICITY SUBUNIT"/>
    <property type="match status" value="1"/>
</dbReference>